<dbReference type="PANTHER" id="PTHR43827">
    <property type="entry name" value="2,5-DIKETO-D-GLUCONIC ACID REDUCTASE"/>
    <property type="match status" value="1"/>
</dbReference>
<name>A0ABV1JVQ1_9PSEU</name>
<reference evidence="5 6" key="1">
    <citation type="submission" date="2024-03" db="EMBL/GenBank/DDBJ databases">
        <title>Draft genome sequence of Pseudonocardia tropica JCM 19149.</title>
        <authorList>
            <person name="Butdee W."/>
            <person name="Duangmal K."/>
        </authorList>
    </citation>
    <scope>NUCLEOTIDE SEQUENCE [LARGE SCALE GENOMIC DNA]</scope>
    <source>
        <strain evidence="5 6">JCM 19149</strain>
    </source>
</reference>
<dbReference type="InterPro" id="IPR036812">
    <property type="entry name" value="NAD(P)_OxRdtase_dom_sf"/>
</dbReference>
<dbReference type="PIRSF" id="PIRSF000097">
    <property type="entry name" value="AKR"/>
    <property type="match status" value="1"/>
</dbReference>
<dbReference type="InterPro" id="IPR020471">
    <property type="entry name" value="AKR"/>
</dbReference>
<feature type="domain" description="NADP-dependent oxidoreductase" evidence="4">
    <location>
        <begin position="18"/>
        <end position="252"/>
    </location>
</feature>
<evidence type="ECO:0000259" key="4">
    <source>
        <dbReference type="Pfam" id="PF00248"/>
    </source>
</evidence>
<dbReference type="SUPFAM" id="SSF51430">
    <property type="entry name" value="NAD(P)-linked oxidoreductase"/>
    <property type="match status" value="1"/>
</dbReference>
<evidence type="ECO:0000256" key="1">
    <source>
        <dbReference type="ARBA" id="ARBA00007905"/>
    </source>
</evidence>
<accession>A0ABV1JVQ1</accession>
<keyword evidence="3" id="KW-0560">Oxidoreductase</keyword>
<dbReference type="PANTHER" id="PTHR43827:SF3">
    <property type="entry name" value="NADP-DEPENDENT OXIDOREDUCTASE DOMAIN-CONTAINING PROTEIN"/>
    <property type="match status" value="1"/>
</dbReference>
<dbReference type="EMBL" id="JBEDNP010000007">
    <property type="protein sequence ID" value="MEQ3540026.1"/>
    <property type="molecule type" value="Genomic_DNA"/>
</dbReference>
<comment type="similarity">
    <text evidence="1">Belongs to the aldo/keto reductase family.</text>
</comment>
<organism evidence="5 6">
    <name type="scientific">Pseudonocardia tropica</name>
    <dbReference type="NCBI Taxonomy" id="681289"/>
    <lineage>
        <taxon>Bacteria</taxon>
        <taxon>Bacillati</taxon>
        <taxon>Actinomycetota</taxon>
        <taxon>Actinomycetes</taxon>
        <taxon>Pseudonocardiales</taxon>
        <taxon>Pseudonocardiaceae</taxon>
        <taxon>Pseudonocardia</taxon>
    </lineage>
</organism>
<keyword evidence="2" id="KW-0521">NADP</keyword>
<dbReference type="InterPro" id="IPR018170">
    <property type="entry name" value="Aldo/ket_reductase_CS"/>
</dbReference>
<keyword evidence="6" id="KW-1185">Reference proteome</keyword>
<proteinExistence type="inferred from homology"/>
<dbReference type="Proteomes" id="UP001464923">
    <property type="component" value="Unassembled WGS sequence"/>
</dbReference>
<dbReference type="InterPro" id="IPR023210">
    <property type="entry name" value="NADP_OxRdtase_dom"/>
</dbReference>
<dbReference type="PROSITE" id="PS00798">
    <property type="entry name" value="ALDOKETO_REDUCTASE_1"/>
    <property type="match status" value="1"/>
</dbReference>
<dbReference type="PRINTS" id="PR00069">
    <property type="entry name" value="ALDKETRDTASE"/>
</dbReference>
<evidence type="ECO:0000256" key="2">
    <source>
        <dbReference type="ARBA" id="ARBA00022857"/>
    </source>
</evidence>
<gene>
    <name evidence="5" type="ORF">WHI96_14450</name>
</gene>
<sequence>MLLGGDVAMPRLGFGVSESRDARAAVAQALAQGYRSIDTAAVYENETGVGAALAGSGLPRPELFVTTKVWNVDGDRPDALGAAQRSLDRLGLDHVDLLLVHWPNDDLGHCLSTWEAMEQLLADGRTRAVGVSNFRPSHLRRLRSLGGRLPALNQVELHPHHQQPELRAVHAALGIVTGAWSPLGRGAVLGEPVLARIADRHGVTPAQVVLRWHLQQGTVAVPKSDDPGRIAANRDLAGFTLDGADLDAVAALHRADGRGRIGPVPDRVDRIAS</sequence>
<protein>
    <submittedName>
        <fullName evidence="5">Aldo/keto reductase</fullName>
    </submittedName>
</protein>
<dbReference type="RefSeq" id="WP_345653806.1">
    <property type="nucleotide sequence ID" value="NZ_BAABLY010000090.1"/>
</dbReference>
<evidence type="ECO:0000313" key="5">
    <source>
        <dbReference type="EMBL" id="MEQ3540026.1"/>
    </source>
</evidence>
<dbReference type="Gene3D" id="3.20.20.100">
    <property type="entry name" value="NADP-dependent oxidoreductase domain"/>
    <property type="match status" value="1"/>
</dbReference>
<evidence type="ECO:0000256" key="3">
    <source>
        <dbReference type="ARBA" id="ARBA00023002"/>
    </source>
</evidence>
<dbReference type="Pfam" id="PF00248">
    <property type="entry name" value="Aldo_ket_red"/>
    <property type="match status" value="1"/>
</dbReference>
<evidence type="ECO:0000313" key="6">
    <source>
        <dbReference type="Proteomes" id="UP001464923"/>
    </source>
</evidence>
<dbReference type="PROSITE" id="PS00062">
    <property type="entry name" value="ALDOKETO_REDUCTASE_2"/>
    <property type="match status" value="1"/>
</dbReference>
<comment type="caution">
    <text evidence="5">The sequence shown here is derived from an EMBL/GenBank/DDBJ whole genome shotgun (WGS) entry which is preliminary data.</text>
</comment>
<dbReference type="PROSITE" id="PS00063">
    <property type="entry name" value="ALDOKETO_REDUCTASE_3"/>
    <property type="match status" value="1"/>
</dbReference>